<reference evidence="7 8" key="1">
    <citation type="submission" date="2024-09" db="EMBL/GenBank/DDBJ databases">
        <authorList>
            <person name="Sun Q."/>
            <person name="Mori K."/>
        </authorList>
    </citation>
    <scope>NUCLEOTIDE SEQUENCE [LARGE SCALE GENOMIC DNA]</scope>
    <source>
        <strain evidence="7 8">JCM 12520</strain>
    </source>
</reference>
<evidence type="ECO:0000256" key="5">
    <source>
        <dbReference type="ARBA" id="ARBA00033748"/>
    </source>
</evidence>
<evidence type="ECO:0000313" key="8">
    <source>
        <dbReference type="Proteomes" id="UP001589619"/>
    </source>
</evidence>
<dbReference type="PIRSF" id="PIRSF000337">
    <property type="entry name" value="NTA_MOA"/>
    <property type="match status" value="1"/>
</dbReference>
<evidence type="ECO:0000256" key="3">
    <source>
        <dbReference type="ARBA" id="ARBA00023002"/>
    </source>
</evidence>
<dbReference type="RefSeq" id="WP_344905062.1">
    <property type="nucleotide sequence ID" value="NZ_BAAAYO010000002.1"/>
</dbReference>
<dbReference type="PANTHER" id="PTHR30011:SF16">
    <property type="entry name" value="C2H2 FINGER DOMAIN TRANSCRIPTION FACTOR (EUROFUNG)-RELATED"/>
    <property type="match status" value="1"/>
</dbReference>
<organism evidence="7 8">
    <name type="scientific">Paenibacillus hodogayensis</name>
    <dbReference type="NCBI Taxonomy" id="279208"/>
    <lineage>
        <taxon>Bacteria</taxon>
        <taxon>Bacillati</taxon>
        <taxon>Bacillota</taxon>
        <taxon>Bacilli</taxon>
        <taxon>Bacillales</taxon>
        <taxon>Paenibacillaceae</taxon>
        <taxon>Paenibacillus</taxon>
    </lineage>
</organism>
<keyword evidence="8" id="KW-1185">Reference proteome</keyword>
<evidence type="ECO:0000256" key="1">
    <source>
        <dbReference type="ARBA" id="ARBA00022630"/>
    </source>
</evidence>
<dbReference type="InterPro" id="IPR051260">
    <property type="entry name" value="Diverse_substr_monoxygenases"/>
</dbReference>
<evidence type="ECO:0000313" key="7">
    <source>
        <dbReference type="EMBL" id="MFB9750799.1"/>
    </source>
</evidence>
<dbReference type="CDD" id="cd01095">
    <property type="entry name" value="Nitrilotriacetate_monoxgenase"/>
    <property type="match status" value="1"/>
</dbReference>
<keyword evidence="1" id="KW-0285">Flavoprotein</keyword>
<feature type="domain" description="Luciferase-like" evidence="6">
    <location>
        <begin position="23"/>
        <end position="387"/>
    </location>
</feature>
<dbReference type="Proteomes" id="UP001589619">
    <property type="component" value="Unassembled WGS sequence"/>
</dbReference>
<evidence type="ECO:0000256" key="4">
    <source>
        <dbReference type="ARBA" id="ARBA00023033"/>
    </source>
</evidence>
<accession>A0ABV5VRA4</accession>
<dbReference type="Pfam" id="PF00296">
    <property type="entry name" value="Bac_luciferase"/>
    <property type="match status" value="1"/>
</dbReference>
<sequence>MSGSKRQMHLGVFLFDVGQHVGGWRHPNTYSDRLLDLSFYHDFARMAERGKFDTILVLEHLTIGGVKGIVTGERPFPQLDTLTVLAAMASVTEKVGLTATLTTTYNDPFHIASRLSTLDLLSGGRAGWNMVTSQDGAAPFQYSQQSLMPHASRYERGSEFMDIVQACWDSWDPEAVKADAAAGLYFDPSKVRSFAYNGRHLSVSGKGYVPSSPQGHPVVFQSGSSESGKRVAAEKAEVVFTAQNNLPDAQTFYASLKGMLGDFGRTSDQLLVLSGLSPILGSTEREAKEAEAYFAELVLPHVAVRVLSGHLDFDLSPYPLDGPLPYDEIDIDSRMNKKARVQLIKDWARRDKLTIRELSKRVVAAGGHYSFVGTPEQLADLMEQWIDERGCDGFNIMPSHFPGGLEQFVDYVVPILQRRGRFRRDYEGSTLRDHLGLALPTRFRPHPHSSISR</sequence>
<gene>
    <name evidence="7" type="ORF">ACFFNY_04355</name>
</gene>
<keyword evidence="4" id="KW-0503">Monooxygenase</keyword>
<dbReference type="NCBIfam" id="TIGR03860">
    <property type="entry name" value="FMN_nitrolo"/>
    <property type="match status" value="1"/>
</dbReference>
<comment type="caution">
    <text evidence="7">The sequence shown here is derived from an EMBL/GenBank/DDBJ whole genome shotgun (WGS) entry which is preliminary data.</text>
</comment>
<evidence type="ECO:0000259" key="6">
    <source>
        <dbReference type="Pfam" id="PF00296"/>
    </source>
</evidence>
<comment type="similarity">
    <text evidence="5">Belongs to the NtaA/SnaA/DszA monooxygenase family.</text>
</comment>
<dbReference type="SUPFAM" id="SSF51679">
    <property type="entry name" value="Bacterial luciferase-like"/>
    <property type="match status" value="1"/>
</dbReference>
<evidence type="ECO:0000256" key="2">
    <source>
        <dbReference type="ARBA" id="ARBA00022643"/>
    </source>
</evidence>
<dbReference type="PANTHER" id="PTHR30011">
    <property type="entry name" value="ALKANESULFONATE MONOOXYGENASE-RELATED"/>
    <property type="match status" value="1"/>
</dbReference>
<dbReference type="GO" id="GO:0016491">
    <property type="term" value="F:oxidoreductase activity"/>
    <property type="evidence" value="ECO:0007669"/>
    <property type="project" value="UniProtKB-KW"/>
</dbReference>
<keyword evidence="2" id="KW-0288">FMN</keyword>
<dbReference type="EC" id="1.-.-.-" evidence="7"/>
<protein>
    <submittedName>
        <fullName evidence="7">LLM class flavin-dependent oxidoreductase</fullName>
        <ecNumber evidence="7">1.-.-.-</ecNumber>
    </submittedName>
</protein>
<proteinExistence type="inferred from homology"/>
<dbReference type="InterPro" id="IPR016215">
    <property type="entry name" value="NTA_MOA"/>
</dbReference>
<dbReference type="InterPro" id="IPR011251">
    <property type="entry name" value="Luciferase-like_dom"/>
</dbReference>
<keyword evidence="3 7" id="KW-0560">Oxidoreductase</keyword>
<dbReference type="Gene3D" id="3.20.20.30">
    <property type="entry name" value="Luciferase-like domain"/>
    <property type="match status" value="1"/>
</dbReference>
<dbReference type="EMBL" id="JBHMAG010000004">
    <property type="protein sequence ID" value="MFB9750799.1"/>
    <property type="molecule type" value="Genomic_DNA"/>
</dbReference>
<dbReference type="InterPro" id="IPR036661">
    <property type="entry name" value="Luciferase-like_sf"/>
</dbReference>
<name>A0ABV5VRA4_9BACL</name>